<dbReference type="InterPro" id="IPR035965">
    <property type="entry name" value="PAS-like_dom_sf"/>
</dbReference>
<dbReference type="InterPro" id="IPR036890">
    <property type="entry name" value="HATPase_C_sf"/>
</dbReference>
<dbReference type="Pfam" id="PF08448">
    <property type="entry name" value="PAS_4"/>
    <property type="match status" value="1"/>
</dbReference>
<protein>
    <recommendedName>
        <fullName evidence="2">histidine kinase</fullName>
        <ecNumber evidence="2">2.7.13.3</ecNumber>
    </recommendedName>
</protein>
<dbReference type="PROSITE" id="PS50110">
    <property type="entry name" value="RESPONSE_REGULATORY"/>
    <property type="match status" value="1"/>
</dbReference>
<dbReference type="SMART" id="SM00065">
    <property type="entry name" value="GAF"/>
    <property type="match status" value="1"/>
</dbReference>
<dbReference type="SMART" id="SM00387">
    <property type="entry name" value="HATPase_c"/>
    <property type="match status" value="1"/>
</dbReference>
<dbReference type="Gene3D" id="3.30.450.40">
    <property type="match status" value="1"/>
</dbReference>
<comment type="catalytic activity">
    <reaction evidence="1">
        <text>ATP + protein L-histidine = ADP + protein N-phospho-L-histidine.</text>
        <dbReference type="EC" id="2.7.13.3"/>
    </reaction>
</comment>
<dbReference type="PANTHER" id="PTHR41523">
    <property type="entry name" value="TWO-COMPONENT SYSTEM SENSOR PROTEIN"/>
    <property type="match status" value="1"/>
</dbReference>
<evidence type="ECO:0000256" key="3">
    <source>
        <dbReference type="ARBA" id="ARBA00022553"/>
    </source>
</evidence>
<dbReference type="SUPFAM" id="SSF55781">
    <property type="entry name" value="GAF domain-like"/>
    <property type="match status" value="1"/>
</dbReference>
<evidence type="ECO:0000259" key="9">
    <source>
        <dbReference type="PROSITE" id="PS50109"/>
    </source>
</evidence>
<dbReference type="SMART" id="SM00448">
    <property type="entry name" value="REC"/>
    <property type="match status" value="1"/>
</dbReference>
<dbReference type="PROSITE" id="PS50109">
    <property type="entry name" value="HIS_KIN"/>
    <property type="match status" value="1"/>
</dbReference>
<dbReference type="InterPro" id="IPR011495">
    <property type="entry name" value="Sig_transdc_His_kin_sub2_dim/P"/>
</dbReference>
<feature type="domain" description="PAC" evidence="11">
    <location>
        <begin position="405"/>
        <end position="458"/>
    </location>
</feature>
<dbReference type="SUPFAM" id="SSF55874">
    <property type="entry name" value="ATPase domain of HSP90 chaperone/DNA topoisomerase II/histidine kinase"/>
    <property type="match status" value="1"/>
</dbReference>
<keyword evidence="7" id="KW-0067">ATP-binding</keyword>
<dbReference type="PANTHER" id="PTHR41523:SF8">
    <property type="entry name" value="ETHYLENE RESPONSE SENSOR PROTEIN"/>
    <property type="match status" value="1"/>
</dbReference>
<evidence type="ECO:0000259" key="10">
    <source>
        <dbReference type="PROSITE" id="PS50110"/>
    </source>
</evidence>
<dbReference type="Gene3D" id="3.30.450.20">
    <property type="entry name" value="PAS domain"/>
    <property type="match status" value="1"/>
</dbReference>
<evidence type="ECO:0000256" key="6">
    <source>
        <dbReference type="ARBA" id="ARBA00022777"/>
    </source>
</evidence>
<dbReference type="AlphaFoldDB" id="A0A9E7PLH8"/>
<evidence type="ECO:0000256" key="7">
    <source>
        <dbReference type="ARBA" id="ARBA00022840"/>
    </source>
</evidence>
<dbReference type="GO" id="GO:0004673">
    <property type="term" value="F:protein histidine kinase activity"/>
    <property type="evidence" value="ECO:0007669"/>
    <property type="project" value="UniProtKB-EC"/>
</dbReference>
<proteinExistence type="predicted"/>
<sequence length="665" mass="74595">MGKTRVVIVEDSEFIAHGLEKILQSMGYQIAGIASERVAALKLVKENSPDVILMDIELSSGGLEGISIAEEIKKVRDIPVIFLSAHDDDATLRKSLQAEPYGFISKPAKSRDIRAAIEIVTNKNRAKIAEEELLRKDAILHAVCQSANNFFSENIFDTNIQSAIKNLGIASGADRVTIFVFPEGNEDLHYLKMGYCWHKEGCEDLKDTYIFSEHSDFEDYKESFNGLRRGAVVTGNHPGCSSSGGGERDFRADFSFMAAPVFLDDKWWGIVRFDNCHDSRIWSSSEKEALTAAASMIGSAVKHEIIEKNLRNEEERYKYLYNLVRVMCDNVPDMIWSKDRNNCYTFANRELCDKYLSASDTNEPVGKPITYFIDRTKAERPDDPDWFTVGEMTVQTDLEVMEAGKPVKYEDHGYLRGRSVYLDIFKSPLFDSSGNIIGTLGCARDITDEIHARDEIKRSLDEKTILLQEVHHRVKNNLAIVNSLLSMQGRNVENNDIKNSLKDAEMRIFSISSVHEELYKSEDFSHIDADRHFTLLGEEIISNYVSDASVSLDVDCGGIRLALNTAIPVSLVVNELLTNSIKYAFSGREKGIISIYAGKEDDKICVVVRDDGVGMKKTFDPENTNSLGLSLVKNIVRMQLDGELVFESPDEGGTVCRFCFSPEDC</sequence>
<name>A0A9E7PLH8_9EURY</name>
<dbReference type="GO" id="GO:0005524">
    <property type="term" value="F:ATP binding"/>
    <property type="evidence" value="ECO:0007669"/>
    <property type="project" value="UniProtKB-KW"/>
</dbReference>
<evidence type="ECO:0000256" key="4">
    <source>
        <dbReference type="ARBA" id="ARBA00022679"/>
    </source>
</evidence>
<keyword evidence="6" id="KW-0418">Kinase</keyword>
<keyword evidence="4" id="KW-0808">Transferase</keyword>
<dbReference type="SUPFAM" id="SSF55785">
    <property type="entry name" value="PYP-like sensor domain (PAS domain)"/>
    <property type="match status" value="1"/>
</dbReference>
<dbReference type="InterPro" id="IPR005467">
    <property type="entry name" value="His_kinase_dom"/>
</dbReference>
<evidence type="ECO:0000259" key="11">
    <source>
        <dbReference type="PROSITE" id="PS50113"/>
    </source>
</evidence>
<keyword evidence="5" id="KW-0547">Nucleotide-binding</keyword>
<keyword evidence="13" id="KW-1185">Reference proteome</keyword>
<dbReference type="EC" id="2.7.13.3" evidence="2"/>
<feature type="modified residue" description="4-aspartylphosphate" evidence="8">
    <location>
        <position position="55"/>
    </location>
</feature>
<organism evidence="12 13">
    <name type="scientific">Methanoplanus endosymbiosus</name>
    <dbReference type="NCBI Taxonomy" id="33865"/>
    <lineage>
        <taxon>Archaea</taxon>
        <taxon>Methanobacteriati</taxon>
        <taxon>Methanobacteriota</taxon>
        <taxon>Stenosarchaea group</taxon>
        <taxon>Methanomicrobia</taxon>
        <taxon>Methanomicrobiales</taxon>
        <taxon>Methanomicrobiaceae</taxon>
        <taxon>Methanoplanus</taxon>
    </lineage>
</organism>
<dbReference type="Pfam" id="PF00072">
    <property type="entry name" value="Response_reg"/>
    <property type="match status" value="1"/>
</dbReference>
<dbReference type="Pfam" id="PF02518">
    <property type="entry name" value="HATPase_c"/>
    <property type="match status" value="1"/>
</dbReference>
<dbReference type="InterPro" id="IPR011006">
    <property type="entry name" value="CheY-like_superfamily"/>
</dbReference>
<dbReference type="InterPro" id="IPR029016">
    <property type="entry name" value="GAF-like_dom_sf"/>
</dbReference>
<dbReference type="SUPFAM" id="SSF52172">
    <property type="entry name" value="CheY-like"/>
    <property type="match status" value="1"/>
</dbReference>
<feature type="domain" description="Response regulatory" evidence="10">
    <location>
        <begin position="5"/>
        <end position="121"/>
    </location>
</feature>
<gene>
    <name evidence="12" type="ORF">L6E24_07160</name>
</gene>
<feature type="domain" description="Histidine kinase" evidence="9">
    <location>
        <begin position="469"/>
        <end position="664"/>
    </location>
</feature>
<evidence type="ECO:0000256" key="8">
    <source>
        <dbReference type="PROSITE-ProRule" id="PRU00169"/>
    </source>
</evidence>
<evidence type="ECO:0000313" key="12">
    <source>
        <dbReference type="EMBL" id="UUX91164.1"/>
    </source>
</evidence>
<dbReference type="GO" id="GO:0000160">
    <property type="term" value="P:phosphorelay signal transduction system"/>
    <property type="evidence" value="ECO:0007669"/>
    <property type="project" value="InterPro"/>
</dbReference>
<keyword evidence="3 8" id="KW-0597">Phosphoprotein</keyword>
<dbReference type="InterPro" id="IPR003018">
    <property type="entry name" value="GAF"/>
</dbReference>
<evidence type="ECO:0000256" key="5">
    <source>
        <dbReference type="ARBA" id="ARBA00022741"/>
    </source>
</evidence>
<dbReference type="InterPro" id="IPR003594">
    <property type="entry name" value="HATPase_dom"/>
</dbReference>
<dbReference type="InterPro" id="IPR013656">
    <property type="entry name" value="PAS_4"/>
</dbReference>
<dbReference type="CDD" id="cd17534">
    <property type="entry name" value="REC_DC-like"/>
    <property type="match status" value="1"/>
</dbReference>
<dbReference type="Gene3D" id="3.40.50.2300">
    <property type="match status" value="1"/>
</dbReference>
<dbReference type="Proteomes" id="UP001060368">
    <property type="component" value="Chromosome"/>
</dbReference>
<dbReference type="PROSITE" id="PS50113">
    <property type="entry name" value="PAC"/>
    <property type="match status" value="1"/>
</dbReference>
<dbReference type="EMBL" id="CP096115">
    <property type="protein sequence ID" value="UUX91164.1"/>
    <property type="molecule type" value="Genomic_DNA"/>
</dbReference>
<reference evidence="12" key="1">
    <citation type="submission" date="2022-04" db="EMBL/GenBank/DDBJ databases">
        <title>Complete genome of Methanoplanus endosymbiosus DSM 3599.</title>
        <authorList>
            <person name="Chen S.-C."/>
            <person name="You Y.-T."/>
            <person name="Zhou Y.-Z."/>
            <person name="Lai M.-C."/>
        </authorList>
    </citation>
    <scope>NUCLEOTIDE SEQUENCE</scope>
    <source>
        <strain evidence="12">DSM 3599</strain>
    </source>
</reference>
<evidence type="ECO:0000313" key="13">
    <source>
        <dbReference type="Proteomes" id="UP001060368"/>
    </source>
</evidence>
<evidence type="ECO:0000256" key="1">
    <source>
        <dbReference type="ARBA" id="ARBA00000085"/>
    </source>
</evidence>
<dbReference type="InterPro" id="IPR001789">
    <property type="entry name" value="Sig_transdc_resp-reg_receiver"/>
</dbReference>
<dbReference type="KEGG" id="mend:L6E24_07160"/>
<accession>A0A9E7PLH8</accession>
<dbReference type="GeneID" id="74307466"/>
<dbReference type="RefSeq" id="WP_257741316.1">
    <property type="nucleotide sequence ID" value="NZ_CP096115.1"/>
</dbReference>
<dbReference type="InterPro" id="IPR000700">
    <property type="entry name" value="PAS-assoc_C"/>
</dbReference>
<dbReference type="Pfam" id="PF01590">
    <property type="entry name" value="GAF"/>
    <property type="match status" value="1"/>
</dbReference>
<dbReference type="Pfam" id="PF07568">
    <property type="entry name" value="HisKA_2"/>
    <property type="match status" value="1"/>
</dbReference>
<evidence type="ECO:0000256" key="2">
    <source>
        <dbReference type="ARBA" id="ARBA00012438"/>
    </source>
</evidence>
<dbReference type="Gene3D" id="3.30.565.10">
    <property type="entry name" value="Histidine kinase-like ATPase, C-terminal domain"/>
    <property type="match status" value="1"/>
</dbReference>